<reference evidence="3 4" key="1">
    <citation type="submission" date="2018-12" db="EMBL/GenBank/DDBJ databases">
        <title>Persistence of Moraxella catarrhalis in Chronic Obstructive Pulmonary Disease and Regulation of the Hag/MID Adhesin.</title>
        <authorList>
            <person name="Murphy T."/>
            <person name="Zhao X."/>
            <person name="Vyas G."/>
            <person name="Aluvathingal J."/>
            <person name="Nadendla S."/>
            <person name="Tallon L."/>
            <person name="Tettelin H."/>
        </authorList>
    </citation>
    <scope>NUCLEOTIDE SEQUENCE [LARGE SCALE GENOMIC DNA]</scope>
    <source>
        <strain evidence="2 3">173P27B1</strain>
        <strain evidence="1 4">46P58B1</strain>
    </source>
</reference>
<keyword evidence="3" id="KW-1185">Reference proteome</keyword>
<evidence type="ECO:0000313" key="2">
    <source>
        <dbReference type="EMBL" id="RUO16073.1"/>
    </source>
</evidence>
<sequence length="49" mass="5658">MSSNSECEQFTKNNYSIPFGQMLVLFHQNSTDLVYDIQPYRHAKMGTVS</sequence>
<dbReference type="Proteomes" id="UP000280228">
    <property type="component" value="Chromosome"/>
</dbReference>
<dbReference type="EMBL" id="CP034662">
    <property type="protein sequence ID" value="AZQ93824.1"/>
    <property type="molecule type" value="Genomic_DNA"/>
</dbReference>
<evidence type="ECO:0000313" key="1">
    <source>
        <dbReference type="EMBL" id="AZQ93824.1"/>
    </source>
</evidence>
<dbReference type="EMBL" id="RYER01000018">
    <property type="protein sequence ID" value="RUO16073.1"/>
    <property type="molecule type" value="Genomic_DNA"/>
</dbReference>
<gene>
    <name evidence="1" type="ORF">EJK53_0157</name>
    <name evidence="2" type="ORF">EJK54_0897</name>
</gene>
<organism evidence="1 4">
    <name type="scientific">Moraxella catarrhalis</name>
    <name type="common">Branhamella catarrhalis</name>
    <dbReference type="NCBI Taxonomy" id="480"/>
    <lineage>
        <taxon>Bacteria</taxon>
        <taxon>Pseudomonadati</taxon>
        <taxon>Pseudomonadota</taxon>
        <taxon>Gammaproteobacteria</taxon>
        <taxon>Moraxellales</taxon>
        <taxon>Moraxellaceae</taxon>
        <taxon>Moraxella</taxon>
    </lineage>
</organism>
<evidence type="ECO:0000313" key="4">
    <source>
        <dbReference type="Proteomes" id="UP000280228"/>
    </source>
</evidence>
<name>A0A3Q9GET7_MORCA</name>
<protein>
    <submittedName>
        <fullName evidence="1">Uncharacterized protein</fullName>
    </submittedName>
</protein>
<proteinExistence type="predicted"/>
<evidence type="ECO:0000313" key="3">
    <source>
        <dbReference type="Proteomes" id="UP000268436"/>
    </source>
</evidence>
<dbReference type="AlphaFoldDB" id="A0A3Q9GET7"/>
<accession>A0A3Q9GET7</accession>
<dbReference type="Proteomes" id="UP000268436">
    <property type="component" value="Unassembled WGS sequence"/>
</dbReference>